<sequence length="312" mass="31918">MSLGRFLARVVVASVAATALADYVLPRVIPRPGRLVRVGGRNIHVLTRGDGPPVLLIHGLGGQLGNFYALIDELVAPGFRVIAYDRAAAGDSDPAPPEQAHVDAQAILAAAVLRSTTDRPALVIGHSLGGAVALRLALDRPDLVGGVMTVGGLVQPEPPGRIGPLSRLLARSAVARQVALRGFGLPGGAIAAPAVLAASFGPEPMPLAFLWRGLGAKSGTTKALAGIARDLVIVLDDMPGLAGDLPALTVPLTLMHGSEDRILDPRDQAVALAARMPRARLHLVPGGGHMLPVTRPALITGAIRDLASAGAG</sequence>
<evidence type="ECO:0000313" key="2">
    <source>
        <dbReference type="EMBL" id="MFD1880181.1"/>
    </source>
</evidence>
<dbReference type="RefSeq" id="WP_379139320.1">
    <property type="nucleotide sequence ID" value="NZ_JBHUEN010000003.1"/>
</dbReference>
<dbReference type="InterPro" id="IPR029058">
    <property type="entry name" value="AB_hydrolase_fold"/>
</dbReference>
<reference evidence="3" key="1">
    <citation type="journal article" date="2019" name="Int. J. Syst. Evol. Microbiol.">
        <title>The Global Catalogue of Microorganisms (GCM) 10K type strain sequencing project: providing services to taxonomists for standard genome sequencing and annotation.</title>
        <authorList>
            <consortium name="The Broad Institute Genomics Platform"/>
            <consortium name="The Broad Institute Genome Sequencing Center for Infectious Disease"/>
            <person name="Wu L."/>
            <person name="Ma J."/>
        </authorList>
    </citation>
    <scope>NUCLEOTIDE SEQUENCE [LARGE SCALE GENOMIC DNA]</scope>
    <source>
        <strain evidence="3">CCUG 56029</strain>
    </source>
</reference>
<proteinExistence type="predicted"/>
<evidence type="ECO:0000313" key="3">
    <source>
        <dbReference type="Proteomes" id="UP001597213"/>
    </source>
</evidence>
<dbReference type="PANTHER" id="PTHR43689:SF8">
    <property type="entry name" value="ALPHA_BETA-HYDROLASES SUPERFAMILY PROTEIN"/>
    <property type="match status" value="1"/>
</dbReference>
<dbReference type="Gene3D" id="3.40.50.1820">
    <property type="entry name" value="alpha/beta hydrolase"/>
    <property type="match status" value="1"/>
</dbReference>
<name>A0ABW4R1T2_9RHOB</name>
<organism evidence="2 3">
    <name type="scientific">Paracoccus pacificus</name>
    <dbReference type="NCBI Taxonomy" id="1463598"/>
    <lineage>
        <taxon>Bacteria</taxon>
        <taxon>Pseudomonadati</taxon>
        <taxon>Pseudomonadota</taxon>
        <taxon>Alphaproteobacteria</taxon>
        <taxon>Rhodobacterales</taxon>
        <taxon>Paracoccaceae</taxon>
        <taxon>Paracoccus</taxon>
    </lineage>
</organism>
<dbReference type="SUPFAM" id="SSF53474">
    <property type="entry name" value="alpha/beta-Hydrolases"/>
    <property type="match status" value="1"/>
</dbReference>
<dbReference type="GO" id="GO:0016787">
    <property type="term" value="F:hydrolase activity"/>
    <property type="evidence" value="ECO:0007669"/>
    <property type="project" value="UniProtKB-KW"/>
</dbReference>
<dbReference type="PANTHER" id="PTHR43689">
    <property type="entry name" value="HYDROLASE"/>
    <property type="match status" value="1"/>
</dbReference>
<keyword evidence="3" id="KW-1185">Reference proteome</keyword>
<dbReference type="Proteomes" id="UP001597213">
    <property type="component" value="Unassembled WGS sequence"/>
</dbReference>
<accession>A0ABW4R1T2</accession>
<keyword evidence="2" id="KW-0378">Hydrolase</keyword>
<evidence type="ECO:0000259" key="1">
    <source>
        <dbReference type="Pfam" id="PF00561"/>
    </source>
</evidence>
<gene>
    <name evidence="2" type="ORF">ACFSCT_00440</name>
</gene>
<dbReference type="InterPro" id="IPR000073">
    <property type="entry name" value="AB_hydrolase_1"/>
</dbReference>
<dbReference type="PRINTS" id="PR00412">
    <property type="entry name" value="EPOXHYDRLASE"/>
</dbReference>
<feature type="domain" description="AB hydrolase-1" evidence="1">
    <location>
        <begin position="52"/>
        <end position="156"/>
    </location>
</feature>
<dbReference type="EMBL" id="JBHUEN010000003">
    <property type="protein sequence ID" value="MFD1880181.1"/>
    <property type="molecule type" value="Genomic_DNA"/>
</dbReference>
<dbReference type="PRINTS" id="PR00111">
    <property type="entry name" value="ABHYDROLASE"/>
</dbReference>
<protein>
    <submittedName>
        <fullName evidence="2">Alpha/beta fold hydrolase</fullName>
    </submittedName>
</protein>
<comment type="caution">
    <text evidence="2">The sequence shown here is derived from an EMBL/GenBank/DDBJ whole genome shotgun (WGS) entry which is preliminary data.</text>
</comment>
<dbReference type="InterPro" id="IPR000639">
    <property type="entry name" value="Epox_hydrolase-like"/>
</dbReference>
<dbReference type="Pfam" id="PF00561">
    <property type="entry name" value="Abhydrolase_1"/>
    <property type="match status" value="1"/>
</dbReference>